<feature type="domain" description="Glycoside hydrolase family 2 catalytic" evidence="2">
    <location>
        <begin position="229"/>
        <end position="455"/>
    </location>
</feature>
<protein>
    <submittedName>
        <fullName evidence="3">Glycosyl hydrolase family 5</fullName>
    </submittedName>
</protein>
<dbReference type="InterPro" id="IPR006103">
    <property type="entry name" value="Glyco_hydro_2_cat"/>
</dbReference>
<proteinExistence type="predicted"/>
<organism evidence="3 4">
    <name type="scientific">Winogradskyella pelagia</name>
    <dbReference type="NCBI Taxonomy" id="2819984"/>
    <lineage>
        <taxon>Bacteria</taxon>
        <taxon>Pseudomonadati</taxon>
        <taxon>Bacteroidota</taxon>
        <taxon>Flavobacteriia</taxon>
        <taxon>Flavobacteriales</taxon>
        <taxon>Flavobacteriaceae</taxon>
        <taxon>Winogradskyella</taxon>
    </lineage>
</organism>
<dbReference type="GO" id="GO:0016787">
    <property type="term" value="F:hydrolase activity"/>
    <property type="evidence" value="ECO:0007669"/>
    <property type="project" value="UniProtKB-KW"/>
</dbReference>
<reference evidence="3 4" key="1">
    <citation type="submission" date="2021-03" db="EMBL/GenBank/DDBJ databases">
        <title>Winogradskyella sp. nov., isolated from costal sediment.</title>
        <authorList>
            <person name="Gao C."/>
        </authorList>
    </citation>
    <scope>NUCLEOTIDE SEQUENCE [LARGE SCALE GENOMIC DNA]</scope>
    <source>
        <strain evidence="3 4">DF17</strain>
    </source>
</reference>
<evidence type="ECO:0000259" key="2">
    <source>
        <dbReference type="Pfam" id="PF02836"/>
    </source>
</evidence>
<gene>
    <name evidence="3" type="ORF">J4050_06520</name>
</gene>
<dbReference type="InterPro" id="IPR017853">
    <property type="entry name" value="GH"/>
</dbReference>
<dbReference type="SUPFAM" id="SSF51445">
    <property type="entry name" value="(Trans)glycosidases"/>
    <property type="match status" value="1"/>
</dbReference>
<name>A0ABS3T0X4_9FLAO</name>
<keyword evidence="1" id="KW-1133">Transmembrane helix</keyword>
<keyword evidence="1" id="KW-0472">Membrane</keyword>
<dbReference type="Pfam" id="PF02836">
    <property type="entry name" value="Glyco_hydro_2_C"/>
    <property type="match status" value="1"/>
</dbReference>
<dbReference type="InterPro" id="IPR045053">
    <property type="entry name" value="MAN-like"/>
</dbReference>
<dbReference type="EMBL" id="JAGEVF010000004">
    <property type="protein sequence ID" value="MBO3116392.1"/>
    <property type="molecule type" value="Genomic_DNA"/>
</dbReference>
<evidence type="ECO:0000313" key="4">
    <source>
        <dbReference type="Proteomes" id="UP000676776"/>
    </source>
</evidence>
<evidence type="ECO:0000256" key="1">
    <source>
        <dbReference type="SAM" id="Phobius"/>
    </source>
</evidence>
<keyword evidence="3" id="KW-0378">Hydrolase</keyword>
<dbReference type="Proteomes" id="UP000676776">
    <property type="component" value="Unassembled WGS sequence"/>
</dbReference>
<dbReference type="RefSeq" id="WP_208153518.1">
    <property type="nucleotide sequence ID" value="NZ_JAGEVF010000004.1"/>
</dbReference>
<accession>A0ABS3T0X4</accession>
<sequence length="504" mass="58060">MISNRTLLRSIILISYVIIIALVIYGISAILSYLNTGADRSKMLHTEVMQIDQYLPELTWAPLTNKGRPMGEQTLKSIENDYLDAWYVKHVAFMTNTRAGIEDYYTESARENIFNIIALNTDQNTSLESTTLEHHPTLEFFSEDGQMVVLTDHEVLEYKRIFNNDKLVAEVHEKSTYKVTLLLEDGFWRIRHLVRVKSEPYSPLHGKKVNEVSNIKGINYYPQATPWNMFGDNFDADIIASDFKLIASSGLNSIRIFVPYEGFGKSSVEKDKLSQLITLLDLAETANLKVMVTLFDFYGDYNVLDWTLTQRHAKTIVNAIKNHNALASWDIKNEPDLDFESRGKALVTAWLDKMVDFVKSQDFNHGVTIGWSDAESSLILKEKLDFVSFHYYEDVSQLANTYNALKTQIVKKPIVITEFGTSSYSGLWNPFGNSEDDQAEYHKSMQKLFSENKIQFMSWTLYDYTEIPKEVVGRFPWRKNAQKHFGFIDKNGIKKDSFEYISKE</sequence>
<evidence type="ECO:0000313" key="3">
    <source>
        <dbReference type="EMBL" id="MBO3116392.1"/>
    </source>
</evidence>
<dbReference type="Gene3D" id="3.20.20.80">
    <property type="entry name" value="Glycosidases"/>
    <property type="match status" value="1"/>
</dbReference>
<keyword evidence="1" id="KW-0812">Transmembrane</keyword>
<dbReference type="PANTHER" id="PTHR31451">
    <property type="match status" value="1"/>
</dbReference>
<comment type="caution">
    <text evidence="3">The sequence shown here is derived from an EMBL/GenBank/DDBJ whole genome shotgun (WGS) entry which is preliminary data.</text>
</comment>
<feature type="transmembrane region" description="Helical" evidence="1">
    <location>
        <begin position="12"/>
        <end position="34"/>
    </location>
</feature>
<keyword evidence="4" id="KW-1185">Reference proteome</keyword>